<name>A0ABV5H2C7_9FLAO</name>
<evidence type="ECO:0000313" key="2">
    <source>
        <dbReference type="Proteomes" id="UP001589590"/>
    </source>
</evidence>
<evidence type="ECO:0000313" key="1">
    <source>
        <dbReference type="EMBL" id="MFB9106053.1"/>
    </source>
</evidence>
<sequence length="118" mass="13718">MKEQTAIELKKEENAANLQKGNQLLLLQAINSFEHGLKCLEWMSDLPNECTKDSYMILTDRFEYFKECALDTGDCDFLIINKVENELKGVQRGYEEKLEVKEQLSRLRQAIIEEKQAS</sequence>
<gene>
    <name evidence="1" type="ORF">ACFFU1_14195</name>
</gene>
<comment type="caution">
    <text evidence="1">The sequence shown here is derived from an EMBL/GenBank/DDBJ whole genome shotgun (WGS) entry which is preliminary data.</text>
</comment>
<reference evidence="1 2" key="1">
    <citation type="submission" date="2024-09" db="EMBL/GenBank/DDBJ databases">
        <authorList>
            <person name="Sun Q."/>
            <person name="Mori K."/>
        </authorList>
    </citation>
    <scope>NUCLEOTIDE SEQUENCE [LARGE SCALE GENOMIC DNA]</scope>
    <source>
        <strain evidence="1 2">CECT 8300</strain>
    </source>
</reference>
<protein>
    <submittedName>
        <fullName evidence="1">Uncharacterized protein</fullName>
    </submittedName>
</protein>
<keyword evidence="2" id="KW-1185">Reference proteome</keyword>
<dbReference type="RefSeq" id="WP_290268521.1">
    <property type="nucleotide sequence ID" value="NZ_JAUFQP010000007.1"/>
</dbReference>
<dbReference type="EMBL" id="JBHMFA010000010">
    <property type="protein sequence ID" value="MFB9106053.1"/>
    <property type="molecule type" value="Genomic_DNA"/>
</dbReference>
<accession>A0ABV5H2C7</accession>
<proteinExistence type="predicted"/>
<organism evidence="1 2">
    <name type="scientific">Algibacter miyuki</name>
    <dbReference type="NCBI Taxonomy" id="1306933"/>
    <lineage>
        <taxon>Bacteria</taxon>
        <taxon>Pseudomonadati</taxon>
        <taxon>Bacteroidota</taxon>
        <taxon>Flavobacteriia</taxon>
        <taxon>Flavobacteriales</taxon>
        <taxon>Flavobacteriaceae</taxon>
        <taxon>Algibacter</taxon>
    </lineage>
</organism>
<dbReference type="Proteomes" id="UP001589590">
    <property type="component" value="Unassembled WGS sequence"/>
</dbReference>